<organism evidence="5 6">
    <name type="scientific">Jiella endophytica</name>
    <dbReference type="NCBI Taxonomy" id="2558362"/>
    <lineage>
        <taxon>Bacteria</taxon>
        <taxon>Pseudomonadati</taxon>
        <taxon>Pseudomonadota</taxon>
        <taxon>Alphaproteobacteria</taxon>
        <taxon>Hyphomicrobiales</taxon>
        <taxon>Aurantimonadaceae</taxon>
        <taxon>Jiella</taxon>
    </lineage>
</organism>
<dbReference type="Proteomes" id="UP000298179">
    <property type="component" value="Unassembled WGS sequence"/>
</dbReference>
<dbReference type="InterPro" id="IPR050595">
    <property type="entry name" value="Bact_response_regulator"/>
</dbReference>
<feature type="modified residue" description="4-aspartylphosphate" evidence="3">
    <location>
        <position position="90"/>
    </location>
</feature>
<dbReference type="InterPro" id="IPR001789">
    <property type="entry name" value="Sig_transdc_resp-reg_receiver"/>
</dbReference>
<reference evidence="5 6" key="1">
    <citation type="submission" date="2019-03" db="EMBL/GenBank/DDBJ databases">
        <title>Jiella endophytica sp. nov., a novel endophytic bacterium isolated from root of Ficus microcarpa Linn. f.</title>
        <authorList>
            <person name="Tuo L."/>
        </authorList>
    </citation>
    <scope>NUCLEOTIDE SEQUENCE [LARGE SCALE GENOMIC DNA]</scope>
    <source>
        <strain evidence="5 6">CBS5Q-3</strain>
    </source>
</reference>
<keyword evidence="1 3" id="KW-0597">Phosphoprotein</keyword>
<keyword evidence="6" id="KW-1185">Reference proteome</keyword>
<dbReference type="PANTHER" id="PTHR44591:SF14">
    <property type="entry name" value="PROTEIN PILG"/>
    <property type="match status" value="1"/>
</dbReference>
<evidence type="ECO:0000256" key="2">
    <source>
        <dbReference type="ARBA" id="ARBA00023012"/>
    </source>
</evidence>
<dbReference type="GO" id="GO:0000160">
    <property type="term" value="P:phosphorelay signal transduction system"/>
    <property type="evidence" value="ECO:0007669"/>
    <property type="project" value="UniProtKB-KW"/>
</dbReference>
<keyword evidence="2" id="KW-0902">Two-component regulatory system</keyword>
<dbReference type="OrthoDB" id="286140at2"/>
<dbReference type="Gene3D" id="3.40.50.2300">
    <property type="match status" value="2"/>
</dbReference>
<feature type="domain" description="Response regulatory" evidence="4">
    <location>
        <begin position="41"/>
        <end position="156"/>
    </location>
</feature>
<evidence type="ECO:0000256" key="1">
    <source>
        <dbReference type="ARBA" id="ARBA00022553"/>
    </source>
</evidence>
<dbReference type="PROSITE" id="PS50110">
    <property type="entry name" value="RESPONSE_REGULATORY"/>
    <property type="match status" value="2"/>
</dbReference>
<feature type="modified residue" description="4-aspartylphosphate" evidence="3">
    <location>
        <position position="235"/>
    </location>
</feature>
<evidence type="ECO:0000259" key="4">
    <source>
        <dbReference type="PROSITE" id="PS50110"/>
    </source>
</evidence>
<dbReference type="SUPFAM" id="SSF52172">
    <property type="entry name" value="CheY-like"/>
    <property type="match status" value="2"/>
</dbReference>
<dbReference type="AlphaFoldDB" id="A0A4Y8R9X6"/>
<gene>
    <name evidence="5" type="ORF">E3C22_22300</name>
</gene>
<evidence type="ECO:0000313" key="5">
    <source>
        <dbReference type="EMBL" id="TFF18036.1"/>
    </source>
</evidence>
<proteinExistence type="predicted"/>
<accession>A0A4Y8R9X6</accession>
<dbReference type="InterPro" id="IPR011006">
    <property type="entry name" value="CheY-like_superfamily"/>
</dbReference>
<comment type="caution">
    <text evidence="5">The sequence shown here is derived from an EMBL/GenBank/DDBJ whole genome shotgun (WGS) entry which is preliminary data.</text>
</comment>
<name>A0A4Y8R9X6_9HYPH</name>
<dbReference type="Pfam" id="PF00072">
    <property type="entry name" value="Response_reg"/>
    <property type="match status" value="2"/>
</dbReference>
<dbReference type="EMBL" id="SOZD01000011">
    <property type="protein sequence ID" value="TFF18036.1"/>
    <property type="molecule type" value="Genomic_DNA"/>
</dbReference>
<dbReference type="SMART" id="SM00448">
    <property type="entry name" value="REC"/>
    <property type="match status" value="2"/>
</dbReference>
<evidence type="ECO:0000313" key="6">
    <source>
        <dbReference type="Proteomes" id="UP000298179"/>
    </source>
</evidence>
<feature type="domain" description="Response regulatory" evidence="4">
    <location>
        <begin position="186"/>
        <end position="308"/>
    </location>
</feature>
<protein>
    <submittedName>
        <fullName evidence="5">Response regulator</fullName>
    </submittedName>
</protein>
<dbReference type="CDD" id="cd00156">
    <property type="entry name" value="REC"/>
    <property type="match status" value="2"/>
</dbReference>
<dbReference type="PANTHER" id="PTHR44591">
    <property type="entry name" value="STRESS RESPONSE REGULATOR PROTEIN 1"/>
    <property type="match status" value="1"/>
</dbReference>
<sequence length="313" mass="34429">MELMMAMNHPTNGGLYTRAIPAIALNARDAFKDEVDTAPPKVMVVDDDPGIVRAISTRCRRLGLDVVTAEGGLQAILRSRNNFPDVLIVDISMPEVDGFKVCEKLLNSRMPAMNVIVLTGRSDNETSERCEAIGAYLVPKNSDAWSNIHAILADLLSLESPPTSLDPASARMPGSNAATLPAAGPRILLVDDDLHMITAMRSRLQKLKATVFVADNGIDGYRTAIREEPHAVITDYLMPNGGGHYLIWRLRERVETASLPIFVVSGEIETEQRPLPRWKDLVGPRAATGVFRKPFHFDEIADALKTHCPIMRE</sequence>
<evidence type="ECO:0000256" key="3">
    <source>
        <dbReference type="PROSITE-ProRule" id="PRU00169"/>
    </source>
</evidence>